<gene>
    <name evidence="7" type="primary">POD1_0</name>
    <name evidence="7" type="ORF">CK203_079356</name>
</gene>
<feature type="transmembrane region" description="Helical" evidence="6">
    <location>
        <begin position="203"/>
        <end position="224"/>
    </location>
</feature>
<protein>
    <submittedName>
        <fullName evidence="7">Protein pollen defective in guidance 1</fullName>
    </submittedName>
</protein>
<organism evidence="7 8">
    <name type="scientific">Vitis vinifera</name>
    <name type="common">Grape</name>
    <dbReference type="NCBI Taxonomy" id="29760"/>
    <lineage>
        <taxon>Eukaryota</taxon>
        <taxon>Viridiplantae</taxon>
        <taxon>Streptophyta</taxon>
        <taxon>Embryophyta</taxon>
        <taxon>Tracheophyta</taxon>
        <taxon>Spermatophyta</taxon>
        <taxon>Magnoliopsida</taxon>
        <taxon>eudicotyledons</taxon>
        <taxon>Gunneridae</taxon>
        <taxon>Pentapetalae</taxon>
        <taxon>rosids</taxon>
        <taxon>Vitales</taxon>
        <taxon>Vitaceae</taxon>
        <taxon>Viteae</taxon>
        <taxon>Vitis</taxon>
    </lineage>
</organism>
<evidence type="ECO:0000256" key="4">
    <source>
        <dbReference type="ARBA" id="ARBA00022989"/>
    </source>
</evidence>
<evidence type="ECO:0000256" key="3">
    <source>
        <dbReference type="ARBA" id="ARBA00022692"/>
    </source>
</evidence>
<name>A0A438DGT3_VITVI</name>
<evidence type="ECO:0000256" key="1">
    <source>
        <dbReference type="ARBA" id="ARBA00004141"/>
    </source>
</evidence>
<keyword evidence="3 6" id="KW-0812">Transmembrane</keyword>
<dbReference type="InterPro" id="IPR008010">
    <property type="entry name" value="Tatp1"/>
</dbReference>
<keyword evidence="5 6" id="KW-0472">Membrane</keyword>
<proteinExistence type="inferred from homology"/>
<sequence length="253" mass="28677">MQLLPTRFSGAIPHFSICPLCFSSNILEAEGPWFESFLSNALLVYICEMAIDIIKHSFIAKFNDIKPIAYSEFLEDLCKQVPHQPLIKDTCHDLVSLCFILFHDGSYYGATNDIYHDFLAVWHGCLSMYTALVRTGYTTSINLFFLILYISDISDPFIFPQTLNIQTDGGKKSLTFIPLAPACVVSHSGVDSCICCSSTLQSLRWRVFGILLLSAMTYVMLASLKMMIGLALRKHATWYVNRCRKRKHHLHSD</sequence>
<dbReference type="PANTHER" id="PTHR13317:SF4">
    <property type="entry name" value="TRANSMEMBRANE ANTERIOR POSTERIOR TRANSFORMATION PROTEIN 1 HOMOLOG"/>
    <property type="match status" value="1"/>
</dbReference>
<evidence type="ECO:0000256" key="6">
    <source>
        <dbReference type="SAM" id="Phobius"/>
    </source>
</evidence>
<dbReference type="PANTHER" id="PTHR13317">
    <property type="entry name" value="TRANSMEMBRANE ANTERIOR POSTERIOR TRANSFORMATION PROTEIN 1 HOMOLOG"/>
    <property type="match status" value="1"/>
</dbReference>
<reference evidence="7 8" key="1">
    <citation type="journal article" date="2018" name="PLoS Genet.">
        <title>Population sequencing reveals clonal diversity and ancestral inbreeding in the grapevine cultivar Chardonnay.</title>
        <authorList>
            <person name="Roach M.J."/>
            <person name="Johnson D.L."/>
            <person name="Bohlmann J."/>
            <person name="van Vuuren H.J."/>
            <person name="Jones S.J."/>
            <person name="Pretorius I.S."/>
            <person name="Schmidt S.A."/>
            <person name="Borneman A.R."/>
        </authorList>
    </citation>
    <scope>NUCLEOTIDE SEQUENCE [LARGE SCALE GENOMIC DNA]</scope>
    <source>
        <strain evidence="8">cv. Chardonnay</strain>
        <tissue evidence="7">Leaf</tissue>
    </source>
</reference>
<evidence type="ECO:0000256" key="2">
    <source>
        <dbReference type="ARBA" id="ARBA00008803"/>
    </source>
</evidence>
<dbReference type="GO" id="GO:0016020">
    <property type="term" value="C:membrane"/>
    <property type="evidence" value="ECO:0007669"/>
    <property type="project" value="UniProtKB-SubCell"/>
</dbReference>
<dbReference type="Pfam" id="PF05346">
    <property type="entry name" value="DUF747"/>
    <property type="match status" value="1"/>
</dbReference>
<comment type="caution">
    <text evidence="7">The sequence shown here is derived from an EMBL/GenBank/DDBJ whole genome shotgun (WGS) entry which is preliminary data.</text>
</comment>
<dbReference type="EMBL" id="QGNW01001635">
    <property type="protein sequence ID" value="RVW34606.1"/>
    <property type="molecule type" value="Genomic_DNA"/>
</dbReference>
<accession>A0A438DGT3</accession>
<evidence type="ECO:0000313" key="7">
    <source>
        <dbReference type="EMBL" id="RVW34606.1"/>
    </source>
</evidence>
<comment type="similarity">
    <text evidence="2">Belongs to the TAPT1 family.</text>
</comment>
<dbReference type="Proteomes" id="UP000288805">
    <property type="component" value="Unassembled WGS sequence"/>
</dbReference>
<evidence type="ECO:0000313" key="8">
    <source>
        <dbReference type="Proteomes" id="UP000288805"/>
    </source>
</evidence>
<keyword evidence="4 6" id="KW-1133">Transmembrane helix</keyword>
<evidence type="ECO:0000256" key="5">
    <source>
        <dbReference type="ARBA" id="ARBA00023136"/>
    </source>
</evidence>
<dbReference type="AlphaFoldDB" id="A0A438DGT3"/>
<comment type="subcellular location">
    <subcellularLocation>
        <location evidence="1">Membrane</location>
        <topology evidence="1">Multi-pass membrane protein</topology>
    </subcellularLocation>
</comment>